<accession>A0A1M5WC69</accession>
<evidence type="ECO:0000256" key="1">
    <source>
        <dbReference type="SAM" id="Coils"/>
    </source>
</evidence>
<dbReference type="Proteomes" id="UP000189796">
    <property type="component" value="Chromosome I"/>
</dbReference>
<reference evidence="2 3" key="1">
    <citation type="submission" date="2016-11" db="EMBL/GenBank/DDBJ databases">
        <authorList>
            <person name="Jaros S."/>
            <person name="Januszkiewicz K."/>
            <person name="Wedrychowicz H."/>
        </authorList>
    </citation>
    <scope>NUCLEOTIDE SEQUENCE [LARGE SCALE GENOMIC DNA]</scope>
    <source>
        <strain evidence="2 3">GAS138</strain>
    </source>
</reference>
<dbReference type="SUPFAM" id="SSF47162">
    <property type="entry name" value="Apolipoprotein"/>
    <property type="match status" value="1"/>
</dbReference>
<evidence type="ECO:0000313" key="2">
    <source>
        <dbReference type="EMBL" id="SHH85189.1"/>
    </source>
</evidence>
<proteinExistence type="predicted"/>
<dbReference type="OrthoDB" id="6859560at2"/>
<dbReference type="AlphaFoldDB" id="A0A1M5WC69"/>
<feature type="coiled-coil region" evidence="1">
    <location>
        <begin position="138"/>
        <end position="165"/>
    </location>
</feature>
<dbReference type="RefSeq" id="WP_079604881.1">
    <property type="nucleotide sequence ID" value="NZ_LT670817.1"/>
</dbReference>
<dbReference type="EMBL" id="LT670817">
    <property type="protein sequence ID" value="SHH85189.1"/>
    <property type="molecule type" value="Genomic_DNA"/>
</dbReference>
<organism evidence="2 3">
    <name type="scientific">Bradyrhizobium erythrophlei</name>
    <dbReference type="NCBI Taxonomy" id="1437360"/>
    <lineage>
        <taxon>Bacteria</taxon>
        <taxon>Pseudomonadati</taxon>
        <taxon>Pseudomonadota</taxon>
        <taxon>Alphaproteobacteria</taxon>
        <taxon>Hyphomicrobiales</taxon>
        <taxon>Nitrobacteraceae</taxon>
        <taxon>Bradyrhizobium</taxon>
    </lineage>
</organism>
<keyword evidence="1" id="KW-0175">Coiled coil</keyword>
<dbReference type="Gene3D" id="1.20.120.20">
    <property type="entry name" value="Apolipoprotein"/>
    <property type="match status" value="1"/>
</dbReference>
<feature type="coiled-coil region" evidence="1">
    <location>
        <begin position="40"/>
        <end position="67"/>
    </location>
</feature>
<protein>
    <submittedName>
        <fullName evidence="2">Uncharacterized protein</fullName>
    </submittedName>
</protein>
<evidence type="ECO:0000313" key="3">
    <source>
        <dbReference type="Proteomes" id="UP000189796"/>
    </source>
</evidence>
<name>A0A1M5WC69_9BRAD</name>
<sequence length="199" mass="22505">MATQSNIHFFTNWAKERLDEMDAAVTSFEGKLAEVQSDARDKANKVLADLRKQRDDFRETITKQSEANESAWIQAKAKLEADWRSFEAEVKKYVESFGKKIEHQQATFKVQADAQLKAWREAADQLGIDAKKFAAKRRSEIDAAVNRMNADAAEAEKKLQKLNEAGTQSWSALMAALTETRAAFDRANQMAQEAFKRVA</sequence>
<gene>
    <name evidence="2" type="ORF">SAMN05443248_6494</name>
</gene>